<dbReference type="Proteomes" id="UP000828941">
    <property type="component" value="Chromosome 6"/>
</dbReference>
<gene>
    <name evidence="1" type="ORF">L6164_014685</name>
</gene>
<protein>
    <submittedName>
        <fullName evidence="1">Uncharacterized protein</fullName>
    </submittedName>
</protein>
<keyword evidence="2" id="KW-1185">Reference proteome</keyword>
<evidence type="ECO:0000313" key="2">
    <source>
        <dbReference type="Proteomes" id="UP000828941"/>
    </source>
</evidence>
<organism evidence="1 2">
    <name type="scientific">Bauhinia variegata</name>
    <name type="common">Purple orchid tree</name>
    <name type="synonym">Phanera variegata</name>
    <dbReference type="NCBI Taxonomy" id="167791"/>
    <lineage>
        <taxon>Eukaryota</taxon>
        <taxon>Viridiplantae</taxon>
        <taxon>Streptophyta</taxon>
        <taxon>Embryophyta</taxon>
        <taxon>Tracheophyta</taxon>
        <taxon>Spermatophyta</taxon>
        <taxon>Magnoliopsida</taxon>
        <taxon>eudicotyledons</taxon>
        <taxon>Gunneridae</taxon>
        <taxon>Pentapetalae</taxon>
        <taxon>rosids</taxon>
        <taxon>fabids</taxon>
        <taxon>Fabales</taxon>
        <taxon>Fabaceae</taxon>
        <taxon>Cercidoideae</taxon>
        <taxon>Cercideae</taxon>
        <taxon>Bauhiniinae</taxon>
        <taxon>Bauhinia</taxon>
    </lineage>
</organism>
<dbReference type="EMBL" id="CM039431">
    <property type="protein sequence ID" value="KAI4336116.1"/>
    <property type="molecule type" value="Genomic_DNA"/>
</dbReference>
<name>A0ACB9NJK9_BAUVA</name>
<accession>A0ACB9NJK9</accession>
<evidence type="ECO:0000313" key="1">
    <source>
        <dbReference type="EMBL" id="KAI4336116.1"/>
    </source>
</evidence>
<comment type="caution">
    <text evidence="1">The sequence shown here is derived from an EMBL/GenBank/DDBJ whole genome shotgun (WGS) entry which is preliminary data.</text>
</comment>
<proteinExistence type="predicted"/>
<sequence>MHRNTGYVPWITTFHENREKGSKHECLLFLLSKRPLVQVVLCHDLSLKQQIATGRRNPKRQPEEKCC</sequence>
<reference evidence="1 2" key="1">
    <citation type="journal article" date="2022" name="DNA Res.">
        <title>Chromosomal-level genome assembly of the orchid tree Bauhinia variegata (Leguminosae; Cercidoideae) supports the allotetraploid origin hypothesis of Bauhinia.</title>
        <authorList>
            <person name="Zhong Y."/>
            <person name="Chen Y."/>
            <person name="Zheng D."/>
            <person name="Pang J."/>
            <person name="Liu Y."/>
            <person name="Luo S."/>
            <person name="Meng S."/>
            <person name="Qian L."/>
            <person name="Wei D."/>
            <person name="Dai S."/>
            <person name="Zhou R."/>
        </authorList>
    </citation>
    <scope>NUCLEOTIDE SEQUENCE [LARGE SCALE GENOMIC DNA]</scope>
    <source>
        <strain evidence="1">BV-YZ2020</strain>
    </source>
</reference>